<protein>
    <submittedName>
        <fullName evidence="2">Uncharacterized protein DUF1524</fullName>
    </submittedName>
</protein>
<comment type="caution">
    <text evidence="2">The sequence shown here is derived from an EMBL/GenBank/DDBJ whole genome shotgun (WGS) entry which is preliminary data.</text>
</comment>
<dbReference type="Pfam" id="PF07510">
    <property type="entry name" value="GmrSD_C"/>
    <property type="match status" value="1"/>
</dbReference>
<dbReference type="OrthoDB" id="5196645at2"/>
<reference evidence="2 3" key="1">
    <citation type="submission" date="2019-06" db="EMBL/GenBank/DDBJ databases">
        <title>Sequencing the genomes of 1000 actinobacteria strains.</title>
        <authorList>
            <person name="Klenk H.-P."/>
        </authorList>
    </citation>
    <scope>NUCLEOTIDE SEQUENCE [LARGE SCALE GENOMIC DNA]</scope>
    <source>
        <strain evidence="2 3">DSM 10596</strain>
    </source>
</reference>
<name>A0A542SRM6_9MICO</name>
<dbReference type="Proteomes" id="UP000316181">
    <property type="component" value="Unassembled WGS sequence"/>
</dbReference>
<gene>
    <name evidence="2" type="ORF">FB389_1955</name>
</gene>
<evidence type="ECO:0000313" key="2">
    <source>
        <dbReference type="EMBL" id="TQK77238.1"/>
    </source>
</evidence>
<dbReference type="PANTHER" id="PTHR24094">
    <property type="entry name" value="SECRETED PROTEIN"/>
    <property type="match status" value="1"/>
</dbReference>
<accession>A0A542SRM6</accession>
<dbReference type="RefSeq" id="WP_142113074.1">
    <property type="nucleotide sequence ID" value="NZ_BAAATB010000006.1"/>
</dbReference>
<feature type="domain" description="GmrSD restriction endonucleases C-terminal" evidence="1">
    <location>
        <begin position="93"/>
        <end position="231"/>
    </location>
</feature>
<dbReference type="InterPro" id="IPR011089">
    <property type="entry name" value="GmrSD_C"/>
</dbReference>
<dbReference type="EMBL" id="VFNV01000001">
    <property type="protein sequence ID" value="TQK77238.1"/>
    <property type="molecule type" value="Genomic_DNA"/>
</dbReference>
<evidence type="ECO:0000259" key="1">
    <source>
        <dbReference type="Pfam" id="PF07510"/>
    </source>
</evidence>
<dbReference type="PANTHER" id="PTHR24094:SF15">
    <property type="entry name" value="AMP-DEPENDENT SYNTHETASE_LIGASE DOMAIN-CONTAINING PROTEIN-RELATED"/>
    <property type="match status" value="1"/>
</dbReference>
<organism evidence="2 3">
    <name type="scientific">Rarobacter incanus</name>
    <dbReference type="NCBI Taxonomy" id="153494"/>
    <lineage>
        <taxon>Bacteria</taxon>
        <taxon>Bacillati</taxon>
        <taxon>Actinomycetota</taxon>
        <taxon>Actinomycetes</taxon>
        <taxon>Micrococcales</taxon>
        <taxon>Rarobacteraceae</taxon>
        <taxon>Rarobacter</taxon>
    </lineage>
</organism>
<keyword evidence="3" id="KW-1185">Reference proteome</keyword>
<evidence type="ECO:0000313" key="3">
    <source>
        <dbReference type="Proteomes" id="UP000316181"/>
    </source>
</evidence>
<sequence length="259" mass="28036">MPRKKQRQAPLIVIVALVGVGLLGAFSHNTLDANSPAPPTTADGADDTVIDVRGPAALALAQLATRGRAARTGYDRDSFKFRQFDFDRNGCDARNDVLRRDLNDVVIAQGTQGCLVLRGALPDPYSGKSIHFVYGADTSAAVQIDHVVALSDAWQKGAQAWGATKRHRFANDPLNLLAVDGPLNTAKGDDDASGWLPPNKKYRCAYVARQIAVKYSYGLWVTAAERSSMQRVLATCPGQQLPTDVTTARDSQPTYRERA</sequence>
<dbReference type="AlphaFoldDB" id="A0A542SRM6"/>
<proteinExistence type="predicted"/>